<evidence type="ECO:0000313" key="3">
    <source>
        <dbReference type="Proteomes" id="UP001162085"/>
    </source>
</evidence>
<dbReference type="Proteomes" id="UP001162085">
    <property type="component" value="Chromosome 16"/>
</dbReference>
<reference evidence="2" key="1">
    <citation type="submission" date="2022-10" db="EMBL/GenBank/DDBJ databases">
        <authorList>
            <person name="Byrne P K."/>
        </authorList>
    </citation>
    <scope>NUCLEOTIDE SEQUENCE</scope>
    <source>
        <strain evidence="2">ZP964</strain>
    </source>
</reference>
<keyword evidence="1" id="KW-0472">Membrane</keyword>
<dbReference type="InterPro" id="IPR001142">
    <property type="entry name" value="DUP/COS"/>
</dbReference>
<name>A0ABN8WN48_SACUV</name>
<accession>A0ABN8WN48</accession>
<keyword evidence="3" id="KW-1185">Reference proteome</keyword>
<feature type="transmembrane region" description="Helical" evidence="1">
    <location>
        <begin position="232"/>
        <end position="250"/>
    </location>
</feature>
<dbReference type="EMBL" id="OX365943">
    <property type="protein sequence ID" value="CAI4055373.1"/>
    <property type="molecule type" value="Genomic_DNA"/>
</dbReference>
<gene>
    <name evidence="2" type="primary">SUVZ16G4630</name>
    <name evidence="2" type="ORF">SUVZ_16G4630</name>
</gene>
<proteinExistence type="predicted"/>
<organism evidence="2 3">
    <name type="scientific">Saccharomyces uvarum</name>
    <name type="common">Yeast</name>
    <name type="synonym">Saccharomyces bayanus var. uvarum</name>
    <dbReference type="NCBI Taxonomy" id="230603"/>
    <lineage>
        <taxon>Eukaryota</taxon>
        <taxon>Fungi</taxon>
        <taxon>Dikarya</taxon>
        <taxon>Ascomycota</taxon>
        <taxon>Saccharomycotina</taxon>
        <taxon>Saccharomycetes</taxon>
        <taxon>Saccharomycetales</taxon>
        <taxon>Saccharomycetaceae</taxon>
        <taxon>Saccharomyces</taxon>
    </lineage>
</organism>
<feature type="transmembrane region" description="Helical" evidence="1">
    <location>
        <begin position="47"/>
        <end position="65"/>
    </location>
</feature>
<keyword evidence="1" id="KW-0812">Transmembrane</keyword>
<keyword evidence="1" id="KW-1133">Transmembrane helix</keyword>
<evidence type="ECO:0000313" key="2">
    <source>
        <dbReference type="EMBL" id="CAI4055373.1"/>
    </source>
</evidence>
<sequence length="377" mass="45050">MEDTKIEDEESVGLLSSKYLESQNIVLPKDVFRNFFTWFCYQFYKSLAFRVWLLLWLPLSAWWKLCSDPIPPFIATMVLITGLPLIPFILFVCHRRAFSKQLTQFCKEIIKNAPGIHIKDWELIVLNFNSYMYENKFWNNECFFFDVPRCYESFRKSILEPFSLKKDKNAKVKSFKESVPYIEEALEVYFAEVDKRLNQICSEKPLAANSFEDIPLPKQLYRLKFSWTIKTAMNLHCIEYVLLSLFSTYLIWIDNIFFRVCLIIVFSFDLTEIFNKSRVATMKMEDKRQFFLTIREQEIGANGWDQIAKRMNVYLFEQKVWKTEEFFFDGIDCKWFFDHNFSNPITSKRYISRLPLNAELWPYIKEAQLACEDESSA</sequence>
<dbReference type="Pfam" id="PF00674">
    <property type="entry name" value="DUP"/>
    <property type="match status" value="2"/>
</dbReference>
<evidence type="ECO:0000256" key="1">
    <source>
        <dbReference type="SAM" id="Phobius"/>
    </source>
</evidence>
<feature type="transmembrane region" description="Helical" evidence="1">
    <location>
        <begin position="71"/>
        <end position="93"/>
    </location>
</feature>
<protein>
    <submittedName>
        <fullName evidence="2">Uncharacterized protein</fullName>
    </submittedName>
</protein>